<organism evidence="1 2">
    <name type="scientific">Leptospira bandrabouensis</name>
    <dbReference type="NCBI Taxonomy" id="2484903"/>
    <lineage>
        <taxon>Bacteria</taxon>
        <taxon>Pseudomonadati</taxon>
        <taxon>Spirochaetota</taxon>
        <taxon>Spirochaetia</taxon>
        <taxon>Leptospirales</taxon>
        <taxon>Leptospiraceae</taxon>
        <taxon>Leptospira</taxon>
    </lineage>
</organism>
<keyword evidence="2" id="KW-1185">Reference proteome</keyword>
<evidence type="ECO:0000313" key="1">
    <source>
        <dbReference type="EMBL" id="TGN12808.1"/>
    </source>
</evidence>
<gene>
    <name evidence="1" type="ORF">EHR08_15790</name>
</gene>
<dbReference type="OrthoDB" id="346252at2"/>
<reference evidence="1" key="1">
    <citation type="journal article" date="2019" name="PLoS Negl. Trop. Dis.">
        <title>Revisiting the worldwide diversity of Leptospira species in the environment.</title>
        <authorList>
            <person name="Vincent A.T."/>
            <person name="Schiettekatte O."/>
            <person name="Bourhy P."/>
            <person name="Veyrier F.J."/>
            <person name="Picardeau M."/>
        </authorList>
    </citation>
    <scope>NUCLEOTIDE SEQUENCE [LARGE SCALE GENOMIC DNA]</scope>
    <source>
        <strain evidence="1">201601109</strain>
    </source>
</reference>
<name>A0A6H3NMG8_9LEPT</name>
<dbReference type="Proteomes" id="UP000297649">
    <property type="component" value="Unassembled WGS sequence"/>
</dbReference>
<protein>
    <submittedName>
        <fullName evidence="1">Uncharacterized protein</fullName>
    </submittedName>
</protein>
<dbReference type="RefSeq" id="WP_135744029.1">
    <property type="nucleotide sequence ID" value="NZ_RQHT01000012.1"/>
</dbReference>
<sequence length="137" mass="15161">MLAALLTVSQALIGYSNVSYESKSVTPGHYEYFVPVQGTHFTTFGENMGTIGIQTVSPYEVYDPSLGLEVWRAYPAIFTTISGYPGSNQWGRRWIPETINWNPSGDVGYKTLAEWNSLQADVTAGTKRNLIGTPVYQ</sequence>
<proteinExistence type="predicted"/>
<accession>A0A6H3NMG8</accession>
<comment type="caution">
    <text evidence="1">The sequence shown here is derived from an EMBL/GenBank/DDBJ whole genome shotgun (WGS) entry which is preliminary data.</text>
</comment>
<dbReference type="AlphaFoldDB" id="A0A6H3NMG8"/>
<evidence type="ECO:0000313" key="2">
    <source>
        <dbReference type="Proteomes" id="UP000297649"/>
    </source>
</evidence>
<dbReference type="EMBL" id="RQHU01000019">
    <property type="protein sequence ID" value="TGN12808.1"/>
    <property type="molecule type" value="Genomic_DNA"/>
</dbReference>